<accession>A0A5B8RBC4</accession>
<dbReference type="AlphaFoldDB" id="A0A5B8RBC4"/>
<organism evidence="5">
    <name type="scientific">uncultured organism</name>
    <dbReference type="NCBI Taxonomy" id="155900"/>
    <lineage>
        <taxon>unclassified sequences</taxon>
        <taxon>environmental samples</taxon>
    </lineage>
</organism>
<sequence length="440" mass="46970">MQTVDQVIHAGWVIPVEPSGQCLPAHSVVIDGGRIEAVLPTDEAGGRYEPRVVHDRRDHAVLPGFVNAHTHAGMNLLRGLADDLPLMTWLNEHIWPAEAAHAGPEFVQDGTRLAVAEMLRGGTTCFNDMYFFPDVTARTARQAGIRAVVGMIFIDFPTAWASGPDEYIDKGLAVHDAWRDDALITTTFAPHAPYTVSEPNLERLRTIADELALPVHIHLHETADEIQQSLAATGERPIRRLDRLGLLGPGLIAVHMTQLDDAEIARIAETGVQVVHCPESNLKLASGLAPVAALGAAGVNVALGTDGAASNNDLDMLGELRTAAMLAKGVARDPAALPAARALEAATLGGARALGLGDRVGSLTPGKEADVIAVRMDGIESAPLFHPISQLVYASGRDQVSDTWVAGRHLFNDGVLTTLDQEEIVRRAHGWRDKIAGKPS</sequence>
<gene>
    <name evidence="5" type="primary">mtaD</name>
    <name evidence="5" type="ORF">KBTEX_01578</name>
</gene>
<dbReference type="InterPro" id="IPR023512">
    <property type="entry name" value="Deaminase_MtaD/DadD"/>
</dbReference>
<proteinExistence type="inferred from homology"/>
<dbReference type="InterPro" id="IPR050287">
    <property type="entry name" value="MTA/SAH_deaminase"/>
</dbReference>
<feature type="domain" description="Amidohydrolase-related" evidence="4">
    <location>
        <begin position="61"/>
        <end position="408"/>
    </location>
</feature>
<evidence type="ECO:0000256" key="1">
    <source>
        <dbReference type="ARBA" id="ARBA00022723"/>
    </source>
</evidence>
<dbReference type="EMBL" id="MN079097">
    <property type="protein sequence ID" value="QEA05258.1"/>
    <property type="molecule type" value="Genomic_DNA"/>
</dbReference>
<dbReference type="InterPro" id="IPR011059">
    <property type="entry name" value="Metal-dep_hydrolase_composite"/>
</dbReference>
<dbReference type="SUPFAM" id="SSF51556">
    <property type="entry name" value="Metallo-dependent hydrolases"/>
    <property type="match status" value="1"/>
</dbReference>
<dbReference type="GO" id="GO:0046872">
    <property type="term" value="F:metal ion binding"/>
    <property type="evidence" value="ECO:0007669"/>
    <property type="project" value="UniProtKB-KW"/>
</dbReference>
<keyword evidence="1" id="KW-0479">Metal-binding</keyword>
<dbReference type="Gene3D" id="2.30.40.10">
    <property type="entry name" value="Urease, subunit C, domain 1"/>
    <property type="match status" value="1"/>
</dbReference>
<dbReference type="Pfam" id="PF01979">
    <property type="entry name" value="Amidohydro_1"/>
    <property type="match status" value="1"/>
</dbReference>
<dbReference type="InterPro" id="IPR032466">
    <property type="entry name" value="Metal_Hydrolase"/>
</dbReference>
<dbReference type="HAMAP" id="MF_01281">
    <property type="entry name" value="MTA_SAH_deamin"/>
    <property type="match status" value="1"/>
</dbReference>
<reference evidence="5" key="1">
    <citation type="submission" date="2019-06" db="EMBL/GenBank/DDBJ databases">
        <authorList>
            <person name="Murdoch R.W."/>
            <person name="Fathepure B."/>
        </authorList>
    </citation>
    <scope>NUCLEOTIDE SEQUENCE</scope>
</reference>
<name>A0A5B8RBC4_9ZZZZ</name>
<dbReference type="Gene3D" id="3.20.20.140">
    <property type="entry name" value="Metal-dependent hydrolases"/>
    <property type="match status" value="1"/>
</dbReference>
<keyword evidence="2 5" id="KW-0378">Hydrolase</keyword>
<dbReference type="CDD" id="cd01298">
    <property type="entry name" value="ATZ_TRZ_like"/>
    <property type="match status" value="1"/>
</dbReference>
<dbReference type="GO" id="GO:0050270">
    <property type="term" value="F:S-adenosylhomocysteine deaminase activity"/>
    <property type="evidence" value="ECO:0007669"/>
    <property type="project" value="UniProtKB-EC"/>
</dbReference>
<keyword evidence="3" id="KW-0862">Zinc</keyword>
<protein>
    <submittedName>
        <fullName evidence="5">5-methylthioadenosine/S-adenosylhomocysteine deaminase</fullName>
        <ecNumber evidence="5">3.5.4.28</ecNumber>
    </submittedName>
</protein>
<dbReference type="InterPro" id="IPR006680">
    <property type="entry name" value="Amidohydro-rel"/>
</dbReference>
<dbReference type="EC" id="3.5.4.28" evidence="5"/>
<dbReference type="NCBIfam" id="NF006549">
    <property type="entry name" value="PRK09045.1"/>
    <property type="match status" value="1"/>
</dbReference>
<evidence type="ECO:0000259" key="4">
    <source>
        <dbReference type="Pfam" id="PF01979"/>
    </source>
</evidence>
<evidence type="ECO:0000256" key="3">
    <source>
        <dbReference type="ARBA" id="ARBA00022833"/>
    </source>
</evidence>
<dbReference type="FunFam" id="3.20.20.140:FF:000014">
    <property type="entry name" value="5-methylthioadenosine/S-adenosylhomocysteine deaminase"/>
    <property type="match status" value="1"/>
</dbReference>
<dbReference type="PANTHER" id="PTHR43794:SF11">
    <property type="entry name" value="AMIDOHYDROLASE-RELATED DOMAIN-CONTAINING PROTEIN"/>
    <property type="match status" value="1"/>
</dbReference>
<evidence type="ECO:0000256" key="2">
    <source>
        <dbReference type="ARBA" id="ARBA00022801"/>
    </source>
</evidence>
<evidence type="ECO:0000313" key="5">
    <source>
        <dbReference type="EMBL" id="QEA05258.1"/>
    </source>
</evidence>
<dbReference type="PANTHER" id="PTHR43794">
    <property type="entry name" value="AMINOHYDROLASE SSNA-RELATED"/>
    <property type="match status" value="1"/>
</dbReference>
<dbReference type="SUPFAM" id="SSF51338">
    <property type="entry name" value="Composite domain of metallo-dependent hydrolases"/>
    <property type="match status" value="1"/>
</dbReference>